<accession>A0ABN2FY69</accession>
<dbReference type="InterPro" id="IPR042070">
    <property type="entry name" value="PucR_C-HTH_sf"/>
</dbReference>
<feature type="domain" description="PucR C-terminal helix-turn-helix" evidence="2">
    <location>
        <begin position="290"/>
        <end position="338"/>
    </location>
</feature>
<reference evidence="3 4" key="1">
    <citation type="journal article" date="2019" name="Int. J. Syst. Evol. Microbiol.">
        <title>The Global Catalogue of Microorganisms (GCM) 10K type strain sequencing project: providing services to taxonomists for standard genome sequencing and annotation.</title>
        <authorList>
            <consortium name="The Broad Institute Genomics Platform"/>
            <consortium name="The Broad Institute Genome Sequencing Center for Infectious Disease"/>
            <person name="Wu L."/>
            <person name="Ma J."/>
        </authorList>
    </citation>
    <scope>NUCLEOTIDE SEQUENCE [LARGE SCALE GENOMIC DNA]</scope>
    <source>
        <strain evidence="3 4">JCM 15575</strain>
    </source>
</reference>
<evidence type="ECO:0000259" key="2">
    <source>
        <dbReference type="Pfam" id="PF13556"/>
    </source>
</evidence>
<dbReference type="InterPro" id="IPR025736">
    <property type="entry name" value="PucR_C-HTH_dom"/>
</dbReference>
<dbReference type="Pfam" id="PF13556">
    <property type="entry name" value="HTH_30"/>
    <property type="match status" value="1"/>
</dbReference>
<organism evidence="3 4">
    <name type="scientific">Microbacterium lacus</name>
    <dbReference type="NCBI Taxonomy" id="415217"/>
    <lineage>
        <taxon>Bacteria</taxon>
        <taxon>Bacillati</taxon>
        <taxon>Actinomycetota</taxon>
        <taxon>Actinomycetes</taxon>
        <taxon>Micrococcales</taxon>
        <taxon>Microbacteriaceae</taxon>
        <taxon>Microbacterium</taxon>
    </lineage>
</organism>
<evidence type="ECO:0000313" key="4">
    <source>
        <dbReference type="Proteomes" id="UP001500596"/>
    </source>
</evidence>
<gene>
    <name evidence="3" type="ORF">GCM10009807_02230</name>
</gene>
<comment type="caution">
    <text evidence="3">The sequence shown here is derived from an EMBL/GenBank/DDBJ whole genome shotgun (WGS) entry which is preliminary data.</text>
</comment>
<dbReference type="Gene3D" id="1.10.10.2840">
    <property type="entry name" value="PucR C-terminal helix-turn-helix domain"/>
    <property type="match status" value="1"/>
</dbReference>
<sequence>MQELVGRLTAVDAEATETLKVIAYFDALVNGHATTEVLLRGAAILSGCAAGQTVGGKTMRVDATGTRAVAPPGEWPSRSLEDGGFVWIERTGPAHANDEMILERLAIAAGIAYERTSPAAASRRALQTIIDDQASAEARSDAAKRLHVDVRARYRIVATPDADPAVPTGRVPVVVVGTPYGPVRAMLAADSDGTADCDDARDGDKRQRQPRTGIGIPTAPASLPESWASALVALRLSSPREPVVDAAELGALLPLARVADEAPHTMPDAAALSDLVAAHPGAAALLDAIATTESLRAASVETGLHHSTVQARAGQYSDVLGFDIRSPRGKVRLSLALALYRLATSRFD</sequence>
<keyword evidence="4" id="KW-1185">Reference proteome</keyword>
<evidence type="ECO:0000256" key="1">
    <source>
        <dbReference type="SAM" id="MobiDB-lite"/>
    </source>
</evidence>
<proteinExistence type="predicted"/>
<dbReference type="Proteomes" id="UP001500596">
    <property type="component" value="Unassembled WGS sequence"/>
</dbReference>
<protein>
    <submittedName>
        <fullName evidence="3">PucR family transcriptional regulator</fullName>
    </submittedName>
</protein>
<name>A0ABN2FY69_9MICO</name>
<feature type="region of interest" description="Disordered" evidence="1">
    <location>
        <begin position="191"/>
        <end position="219"/>
    </location>
</feature>
<dbReference type="RefSeq" id="WP_344050731.1">
    <property type="nucleotide sequence ID" value="NZ_BAAAPK010000001.1"/>
</dbReference>
<dbReference type="EMBL" id="BAAAPK010000001">
    <property type="protein sequence ID" value="GAA1661966.1"/>
    <property type="molecule type" value="Genomic_DNA"/>
</dbReference>
<feature type="compositionally biased region" description="Basic and acidic residues" evidence="1">
    <location>
        <begin position="198"/>
        <end position="207"/>
    </location>
</feature>
<evidence type="ECO:0000313" key="3">
    <source>
        <dbReference type="EMBL" id="GAA1661966.1"/>
    </source>
</evidence>